<dbReference type="InParanoid" id="A0A059DFH2"/>
<dbReference type="AlphaFoldDB" id="A0A059DFH2"/>
<evidence type="ECO:0000313" key="1">
    <source>
        <dbReference type="EMBL" id="KCW89224.1"/>
    </source>
</evidence>
<accession>A0A059DFH2</accession>
<protein>
    <submittedName>
        <fullName evidence="1">Uncharacterized protein</fullName>
    </submittedName>
</protein>
<dbReference type="EMBL" id="KK198753">
    <property type="protein sequence ID" value="KCW89224.1"/>
    <property type="molecule type" value="Genomic_DNA"/>
</dbReference>
<reference evidence="1" key="1">
    <citation type="submission" date="2013-07" db="EMBL/GenBank/DDBJ databases">
        <title>The genome of Eucalyptus grandis.</title>
        <authorList>
            <person name="Schmutz J."/>
            <person name="Hayes R."/>
            <person name="Myburg A."/>
            <person name="Tuskan G."/>
            <person name="Grattapaglia D."/>
            <person name="Rokhsar D.S."/>
        </authorList>
    </citation>
    <scope>NUCLEOTIDE SEQUENCE</scope>
    <source>
        <tissue evidence="1">Leaf extractions</tissue>
    </source>
</reference>
<name>A0A059DFH2_EUCGR</name>
<gene>
    <name evidence="1" type="ORF">EUGRSUZ_A01528</name>
</gene>
<dbReference type="Gramene" id="KCW89224">
    <property type="protein sequence ID" value="KCW89224"/>
    <property type="gene ID" value="EUGRSUZ_A01528"/>
</dbReference>
<sequence>MAFSHPLDSIQWLVIQAFGHFKMQGRSEFNTGEGRVQNRHKTHPGRPWSYSILFNQAKIAKLTLLELHKSFFSLSSSSCQLPINRCNWLVSPQTYASLHTKVIITVQAQYLPWTHS</sequence>
<organism evidence="1">
    <name type="scientific">Eucalyptus grandis</name>
    <name type="common">Flooded gum</name>
    <dbReference type="NCBI Taxonomy" id="71139"/>
    <lineage>
        <taxon>Eukaryota</taxon>
        <taxon>Viridiplantae</taxon>
        <taxon>Streptophyta</taxon>
        <taxon>Embryophyta</taxon>
        <taxon>Tracheophyta</taxon>
        <taxon>Spermatophyta</taxon>
        <taxon>Magnoliopsida</taxon>
        <taxon>eudicotyledons</taxon>
        <taxon>Gunneridae</taxon>
        <taxon>Pentapetalae</taxon>
        <taxon>rosids</taxon>
        <taxon>malvids</taxon>
        <taxon>Myrtales</taxon>
        <taxon>Myrtaceae</taxon>
        <taxon>Myrtoideae</taxon>
        <taxon>Eucalypteae</taxon>
        <taxon>Eucalyptus</taxon>
    </lineage>
</organism>
<proteinExistence type="predicted"/>